<reference evidence="3" key="1">
    <citation type="submission" date="2022-10" db="EMBL/GenBank/DDBJ databases">
        <title>Genome assembly of Pristionchus species.</title>
        <authorList>
            <person name="Yoshida K."/>
            <person name="Sommer R.J."/>
        </authorList>
    </citation>
    <scope>NUCLEOTIDE SEQUENCE [LARGE SCALE GENOMIC DNA]</scope>
    <source>
        <strain evidence="3">RS5460</strain>
    </source>
</reference>
<evidence type="ECO:0000313" key="3">
    <source>
        <dbReference type="Proteomes" id="UP001328107"/>
    </source>
</evidence>
<feature type="compositionally biased region" description="Basic and acidic residues" evidence="1">
    <location>
        <begin position="107"/>
        <end position="128"/>
    </location>
</feature>
<name>A0AAN5I766_9BILA</name>
<feature type="compositionally biased region" description="Polar residues" evidence="1">
    <location>
        <begin position="195"/>
        <end position="210"/>
    </location>
</feature>
<feature type="compositionally biased region" description="Acidic residues" evidence="1">
    <location>
        <begin position="81"/>
        <end position="95"/>
    </location>
</feature>
<feature type="region of interest" description="Disordered" evidence="1">
    <location>
        <begin position="237"/>
        <end position="256"/>
    </location>
</feature>
<gene>
    <name evidence="2" type="ORF">PMAYCL1PPCAC_25123</name>
</gene>
<dbReference type="EMBL" id="BTRK01000005">
    <property type="protein sequence ID" value="GMR54928.1"/>
    <property type="molecule type" value="Genomic_DNA"/>
</dbReference>
<proteinExistence type="predicted"/>
<feature type="region of interest" description="Disordered" evidence="1">
    <location>
        <begin position="653"/>
        <end position="677"/>
    </location>
</feature>
<feature type="region of interest" description="Disordered" evidence="1">
    <location>
        <begin position="195"/>
        <end position="229"/>
    </location>
</feature>
<comment type="caution">
    <text evidence="2">The sequence shown here is derived from an EMBL/GenBank/DDBJ whole genome shotgun (WGS) entry which is preliminary data.</text>
</comment>
<feature type="compositionally biased region" description="Basic and acidic residues" evidence="1">
    <location>
        <begin position="39"/>
        <end position="80"/>
    </location>
</feature>
<evidence type="ECO:0000313" key="2">
    <source>
        <dbReference type="EMBL" id="GMR54928.1"/>
    </source>
</evidence>
<feature type="compositionally biased region" description="Basic and acidic residues" evidence="1">
    <location>
        <begin position="216"/>
        <end position="229"/>
    </location>
</feature>
<evidence type="ECO:0000256" key="1">
    <source>
        <dbReference type="SAM" id="MobiDB-lite"/>
    </source>
</evidence>
<accession>A0AAN5I766</accession>
<keyword evidence="3" id="KW-1185">Reference proteome</keyword>
<feature type="compositionally biased region" description="Polar residues" evidence="1">
    <location>
        <begin position="538"/>
        <end position="549"/>
    </location>
</feature>
<feature type="region of interest" description="Disordered" evidence="1">
    <location>
        <begin position="282"/>
        <end position="311"/>
    </location>
</feature>
<feature type="region of interest" description="Disordered" evidence="1">
    <location>
        <begin position="29"/>
        <end position="132"/>
    </location>
</feature>
<dbReference type="Proteomes" id="UP001328107">
    <property type="component" value="Unassembled WGS sequence"/>
</dbReference>
<dbReference type="AlphaFoldDB" id="A0AAN5I766"/>
<sequence length="677" mass="73827">PAACVPQRRSEQRPFTRCTIRLRSLRDEAPGCSYWPLGRAREGKKRDDQKESLDAYVDADYHRSVSEEPTWEREEGRGKGDEEDDSDEQYEDLDSYIEFYPGSAFDEGDRSKSAHGEGAKDAAKEQKCKPFGPYSSRVGDYRSIVDEDVLSHGGRGVGSGRGRSLKRSALYLDNPWVADAPLLWAVREGRRGLEQSQGARSFPWRSSSLVGNVDDGSQHDDSSKLDRSDATLEVSIREDADERQQPPQRRLFASGTLYDPVFGPAASMRTDDRDDADRTRSFLNKSLPPLGLGNLKDNGDHSKYDSPSQLDRSKASLSATFLVRADGAGRRLSLAPPSSTTSSRTLVAHDDEDARFRNVVDSFESKMRELGEVHEMFMEAAEEEKDVVEYKIPSRREDNREDADGARHRGICNCEDKVGVRSGSDDLTEAELEALLEECFPHPPGLHLAPRVVPGGGVRELPTTAAAGGGDARADNREVADAARAASIEPSATSVTFSLGNHDVTGVHSRYGRRPTTPATGIAVIPPRSAEREGGNGVPQTPSSTTSDAPSRYGLRPPTPATVRRVGTPTLAEVRARLAASRANRELIGGSLREIPAATGGVTRADIRKVADGTRAVSSVRTASSVNRMLPTDANTTGDRDIQRVLNLLNKSHQPRAAASSPDLTDTLLDETVRERK</sequence>
<feature type="region of interest" description="Disordered" evidence="1">
    <location>
        <begin position="506"/>
        <end position="564"/>
    </location>
</feature>
<protein>
    <submittedName>
        <fullName evidence="2">Uncharacterized protein</fullName>
    </submittedName>
</protein>
<feature type="non-terminal residue" evidence="2">
    <location>
        <position position="1"/>
    </location>
</feature>
<organism evidence="2 3">
    <name type="scientific">Pristionchus mayeri</name>
    <dbReference type="NCBI Taxonomy" id="1317129"/>
    <lineage>
        <taxon>Eukaryota</taxon>
        <taxon>Metazoa</taxon>
        <taxon>Ecdysozoa</taxon>
        <taxon>Nematoda</taxon>
        <taxon>Chromadorea</taxon>
        <taxon>Rhabditida</taxon>
        <taxon>Rhabditina</taxon>
        <taxon>Diplogasteromorpha</taxon>
        <taxon>Diplogasteroidea</taxon>
        <taxon>Neodiplogasteridae</taxon>
        <taxon>Pristionchus</taxon>
    </lineage>
</organism>